<dbReference type="HOGENOM" id="CLU_1019799_0_0_1"/>
<accession>A5DQ91</accession>
<reference evidence="1 2" key="1">
    <citation type="journal article" date="2009" name="Nature">
        <title>Evolution of pathogenicity and sexual reproduction in eight Candida genomes.</title>
        <authorList>
            <person name="Butler G."/>
            <person name="Rasmussen M.D."/>
            <person name="Lin M.F."/>
            <person name="Santos M.A."/>
            <person name="Sakthikumar S."/>
            <person name="Munro C.A."/>
            <person name="Rheinbay E."/>
            <person name="Grabherr M."/>
            <person name="Forche A."/>
            <person name="Reedy J.L."/>
            <person name="Agrafioti I."/>
            <person name="Arnaud M.B."/>
            <person name="Bates S."/>
            <person name="Brown A.J."/>
            <person name="Brunke S."/>
            <person name="Costanzo M.C."/>
            <person name="Fitzpatrick D.A."/>
            <person name="de Groot P.W."/>
            <person name="Harris D."/>
            <person name="Hoyer L.L."/>
            <person name="Hube B."/>
            <person name="Klis F.M."/>
            <person name="Kodira C."/>
            <person name="Lennard N."/>
            <person name="Logue M.E."/>
            <person name="Martin R."/>
            <person name="Neiman A.M."/>
            <person name="Nikolaou E."/>
            <person name="Quail M.A."/>
            <person name="Quinn J."/>
            <person name="Santos M.C."/>
            <person name="Schmitzberger F.F."/>
            <person name="Sherlock G."/>
            <person name="Shah P."/>
            <person name="Silverstein K.A."/>
            <person name="Skrzypek M.S."/>
            <person name="Soll D."/>
            <person name="Staggs R."/>
            <person name="Stansfield I."/>
            <person name="Stumpf M.P."/>
            <person name="Sudbery P.E."/>
            <person name="Srikantha T."/>
            <person name="Zeng Q."/>
            <person name="Berman J."/>
            <person name="Berriman M."/>
            <person name="Heitman J."/>
            <person name="Gow N.A."/>
            <person name="Lorenz M.C."/>
            <person name="Birren B.W."/>
            <person name="Kellis M."/>
            <person name="Cuomo C.A."/>
        </authorList>
    </citation>
    <scope>NUCLEOTIDE SEQUENCE [LARGE SCALE GENOMIC DNA]</scope>
    <source>
        <strain evidence="2">ATCC 6260 / CBS 566 / DSM 6381 / JCM 1539 / NBRC 10279 / NRRL Y-324</strain>
    </source>
</reference>
<sequence>MDRYIISEEVYSRLSWRLSPRCTAASQLYLCVISSVLSLACTDKLGHIGLVFGSALKNWIFVQKDLFFDSGDLFLEFQVSEHTLVKKSFRASAMTQPVIFLFQTVIMQFELIKTVFIYIFQHRDGTARDPAALFQTLHSSTIIFILTHHKIIIKRLAFCADKIRSGKKRCRSSAHFIHVWNIQRQWVFVSVFPLVSSYRDIAQHHDDEEERANWRVVVGAGMYAGWGRSVNVGTDWTSASVHWCTTQHRTQFNLKTGVSARLNRFDIRCPLLQ</sequence>
<dbReference type="KEGG" id="pgu:PGUG_05442"/>
<dbReference type="Proteomes" id="UP000001997">
    <property type="component" value="Unassembled WGS sequence"/>
</dbReference>
<keyword evidence="2" id="KW-1185">Reference proteome</keyword>
<evidence type="ECO:0000313" key="1">
    <source>
        <dbReference type="EMBL" id="EDK41345.2"/>
    </source>
</evidence>
<dbReference type="GeneID" id="5124495"/>
<dbReference type="EMBL" id="CH408161">
    <property type="protein sequence ID" value="EDK41345.2"/>
    <property type="molecule type" value="Genomic_DNA"/>
</dbReference>
<dbReference type="RefSeq" id="XP_001482423.2">
    <property type="nucleotide sequence ID" value="XM_001482373.1"/>
</dbReference>
<name>A5DQ91_PICGU</name>
<dbReference type="VEuPathDB" id="FungiDB:PGUG_05442"/>
<proteinExistence type="predicted"/>
<protein>
    <submittedName>
        <fullName evidence="1">Uncharacterized protein</fullName>
    </submittedName>
</protein>
<dbReference type="InParanoid" id="A5DQ91"/>
<evidence type="ECO:0000313" key="2">
    <source>
        <dbReference type="Proteomes" id="UP000001997"/>
    </source>
</evidence>
<organism evidence="1 2">
    <name type="scientific">Meyerozyma guilliermondii (strain ATCC 6260 / CBS 566 / DSM 6381 / JCM 1539 / NBRC 10279 / NRRL Y-324)</name>
    <name type="common">Yeast</name>
    <name type="synonym">Candida guilliermondii</name>
    <dbReference type="NCBI Taxonomy" id="294746"/>
    <lineage>
        <taxon>Eukaryota</taxon>
        <taxon>Fungi</taxon>
        <taxon>Dikarya</taxon>
        <taxon>Ascomycota</taxon>
        <taxon>Saccharomycotina</taxon>
        <taxon>Pichiomycetes</taxon>
        <taxon>Debaryomycetaceae</taxon>
        <taxon>Meyerozyma</taxon>
    </lineage>
</organism>
<gene>
    <name evidence="1" type="ORF">PGUG_05442</name>
</gene>
<dbReference type="AlphaFoldDB" id="A5DQ91"/>